<keyword evidence="3" id="KW-0067">ATP-binding</keyword>
<accession>A0A2T4Z6W7</accession>
<dbReference type="Proteomes" id="UP000241639">
    <property type="component" value="Unassembled WGS sequence"/>
</dbReference>
<keyword evidence="3" id="KW-0547">Nucleotide-binding</keyword>
<organism evidence="3 4">
    <name type="scientific">Desmospora activa DSM 45169</name>
    <dbReference type="NCBI Taxonomy" id="1121389"/>
    <lineage>
        <taxon>Bacteria</taxon>
        <taxon>Bacillati</taxon>
        <taxon>Bacillota</taxon>
        <taxon>Bacilli</taxon>
        <taxon>Bacillales</taxon>
        <taxon>Thermoactinomycetaceae</taxon>
        <taxon>Desmospora</taxon>
    </lineage>
</organism>
<dbReference type="EMBL" id="PZZP01000001">
    <property type="protein sequence ID" value="PTM57635.1"/>
    <property type="molecule type" value="Genomic_DNA"/>
</dbReference>
<dbReference type="NCBIfam" id="TIGR00345">
    <property type="entry name" value="GET3_arsA_TRC40"/>
    <property type="match status" value="1"/>
</dbReference>
<comment type="similarity">
    <text evidence="1">Belongs to the arsA ATPase family.</text>
</comment>
<evidence type="ECO:0000259" key="2">
    <source>
        <dbReference type="Pfam" id="PF02374"/>
    </source>
</evidence>
<dbReference type="Gene3D" id="3.40.50.300">
    <property type="entry name" value="P-loop containing nucleotide triphosphate hydrolases"/>
    <property type="match status" value="1"/>
</dbReference>
<dbReference type="PANTHER" id="PTHR10803">
    <property type="entry name" value="ARSENICAL PUMP-DRIVING ATPASE ARSENITE-TRANSLOCATING ATPASE"/>
    <property type="match status" value="1"/>
</dbReference>
<evidence type="ECO:0000313" key="4">
    <source>
        <dbReference type="Proteomes" id="UP000241639"/>
    </source>
</evidence>
<name>A0A2T4Z6W7_9BACL</name>
<comment type="caution">
    <text evidence="3">The sequence shown here is derived from an EMBL/GenBank/DDBJ whole genome shotgun (WGS) entry which is preliminary data.</text>
</comment>
<reference evidence="3 4" key="1">
    <citation type="submission" date="2018-04" db="EMBL/GenBank/DDBJ databases">
        <title>Genomic Encyclopedia of Archaeal and Bacterial Type Strains, Phase II (KMG-II): from individual species to whole genera.</title>
        <authorList>
            <person name="Goeker M."/>
        </authorList>
    </citation>
    <scope>NUCLEOTIDE SEQUENCE [LARGE SCALE GENOMIC DNA]</scope>
    <source>
        <strain evidence="3 4">DSM 45169</strain>
    </source>
</reference>
<dbReference type="InterPro" id="IPR025723">
    <property type="entry name" value="ArsA/GET3_ATPase-like"/>
</dbReference>
<gene>
    <name evidence="3" type="ORF">C8J48_0185</name>
</gene>
<evidence type="ECO:0000313" key="3">
    <source>
        <dbReference type="EMBL" id="PTM57635.1"/>
    </source>
</evidence>
<dbReference type="InterPro" id="IPR016300">
    <property type="entry name" value="ATPase_ArsA/GET3"/>
</dbReference>
<sequence length="338" mass="37472">MASANGDGTIAFGRVQMLLSKRSESIAFFGGKGGVGKTTCSSAYAFALANKGLKTLLVSTDPAHSVGDLLEVKAGPEAVEVADQLWVREIDPEEASYRYLNEVKGNMRGLAAPSLWKEVERQMDFAAASPGADEAALFDDMVSTILTAESEYDRIVFDTAPTGHTLRLLSLPELMSVWVEGMLARRAKTKELHRMWHNVAGVSEVEEPRDQVYELLERRKNRFAAARKRLLDEKATSFYFVLNPERLSILESAKAMALLQKYGVSTGGVIVNRVLPADVDGSFLAKRREQEAQYLQEIAERFSNRQQLHIPMQAEDIRGLAGVAEIGEWMNRNRFGSL</sequence>
<dbReference type="GO" id="GO:0005524">
    <property type="term" value="F:ATP binding"/>
    <property type="evidence" value="ECO:0007669"/>
    <property type="project" value="UniProtKB-KW"/>
</dbReference>
<protein>
    <submittedName>
        <fullName evidence="3">Arsenite efflux ATP-binding protein ArsA</fullName>
    </submittedName>
</protein>
<dbReference type="InterPro" id="IPR027417">
    <property type="entry name" value="P-loop_NTPase"/>
</dbReference>
<dbReference type="Pfam" id="PF02374">
    <property type="entry name" value="ArsA_ATPase"/>
    <property type="match status" value="1"/>
</dbReference>
<dbReference type="GO" id="GO:0016887">
    <property type="term" value="F:ATP hydrolysis activity"/>
    <property type="evidence" value="ECO:0007669"/>
    <property type="project" value="InterPro"/>
</dbReference>
<dbReference type="CDD" id="cd02035">
    <property type="entry name" value="ArsA"/>
    <property type="match status" value="1"/>
</dbReference>
<keyword evidence="4" id="KW-1185">Reference proteome</keyword>
<dbReference type="SUPFAM" id="SSF52540">
    <property type="entry name" value="P-loop containing nucleoside triphosphate hydrolases"/>
    <property type="match status" value="1"/>
</dbReference>
<dbReference type="PANTHER" id="PTHR10803:SF3">
    <property type="entry name" value="ATPASE GET3"/>
    <property type="match status" value="1"/>
</dbReference>
<evidence type="ECO:0000256" key="1">
    <source>
        <dbReference type="ARBA" id="ARBA00011040"/>
    </source>
</evidence>
<dbReference type="RefSeq" id="WP_245891026.1">
    <property type="nucleotide sequence ID" value="NZ_PZZP01000001.1"/>
</dbReference>
<feature type="domain" description="ArsA/GET3 Anion-transporting ATPase-like" evidence="2">
    <location>
        <begin position="26"/>
        <end position="330"/>
    </location>
</feature>
<proteinExistence type="inferred from homology"/>
<dbReference type="AlphaFoldDB" id="A0A2T4Z6W7"/>